<proteinExistence type="predicted"/>
<keyword evidence="1" id="KW-1133">Transmembrane helix</keyword>
<dbReference type="AlphaFoldDB" id="A0A0K9Q2A7"/>
<sequence>MDDALNFQTQGFEHRHSKKGIWGVSIGSLIRITVMVGVIICTADPGKAATHFHKRNHRASASRSTLVDHQLSQLLSTNSYYNKSTSPGSAAVFNVMEMGAVGDGRTNDTQAFKDT</sequence>
<organism evidence="2 3">
    <name type="scientific">Zostera marina</name>
    <name type="common">Eelgrass</name>
    <dbReference type="NCBI Taxonomy" id="29655"/>
    <lineage>
        <taxon>Eukaryota</taxon>
        <taxon>Viridiplantae</taxon>
        <taxon>Streptophyta</taxon>
        <taxon>Embryophyta</taxon>
        <taxon>Tracheophyta</taxon>
        <taxon>Spermatophyta</taxon>
        <taxon>Magnoliopsida</taxon>
        <taxon>Liliopsida</taxon>
        <taxon>Zosteraceae</taxon>
        <taxon>Zostera</taxon>
    </lineage>
</organism>
<evidence type="ECO:0008006" key="4">
    <source>
        <dbReference type="Google" id="ProtNLM"/>
    </source>
</evidence>
<evidence type="ECO:0000313" key="3">
    <source>
        <dbReference type="Proteomes" id="UP000036987"/>
    </source>
</evidence>
<dbReference type="EMBL" id="LFYR01000169">
    <property type="protein sequence ID" value="KMZ75403.1"/>
    <property type="molecule type" value="Genomic_DNA"/>
</dbReference>
<comment type="caution">
    <text evidence="2">The sequence shown here is derived from an EMBL/GenBank/DDBJ whole genome shotgun (WGS) entry which is preliminary data.</text>
</comment>
<keyword evidence="1" id="KW-0812">Transmembrane</keyword>
<dbReference type="InterPro" id="IPR011050">
    <property type="entry name" value="Pectin_lyase_fold/virulence"/>
</dbReference>
<feature type="transmembrane region" description="Helical" evidence="1">
    <location>
        <begin position="20"/>
        <end position="43"/>
    </location>
</feature>
<reference evidence="3" key="1">
    <citation type="journal article" date="2016" name="Nature">
        <title>The genome of the seagrass Zostera marina reveals angiosperm adaptation to the sea.</title>
        <authorList>
            <person name="Olsen J.L."/>
            <person name="Rouze P."/>
            <person name="Verhelst B."/>
            <person name="Lin Y.-C."/>
            <person name="Bayer T."/>
            <person name="Collen J."/>
            <person name="Dattolo E."/>
            <person name="De Paoli E."/>
            <person name="Dittami S."/>
            <person name="Maumus F."/>
            <person name="Michel G."/>
            <person name="Kersting A."/>
            <person name="Lauritano C."/>
            <person name="Lohaus R."/>
            <person name="Toepel M."/>
            <person name="Tonon T."/>
            <person name="Vanneste K."/>
            <person name="Amirebrahimi M."/>
            <person name="Brakel J."/>
            <person name="Bostroem C."/>
            <person name="Chovatia M."/>
            <person name="Grimwood J."/>
            <person name="Jenkins J.W."/>
            <person name="Jueterbock A."/>
            <person name="Mraz A."/>
            <person name="Stam W.T."/>
            <person name="Tice H."/>
            <person name="Bornberg-Bauer E."/>
            <person name="Green P.J."/>
            <person name="Pearson G.A."/>
            <person name="Procaccini G."/>
            <person name="Duarte C.M."/>
            <person name="Schmutz J."/>
            <person name="Reusch T.B.H."/>
            <person name="Van de Peer Y."/>
        </authorList>
    </citation>
    <scope>NUCLEOTIDE SEQUENCE [LARGE SCALE GENOMIC DNA]</scope>
    <source>
        <strain evidence="3">cv. Finnish</strain>
    </source>
</reference>
<protein>
    <recommendedName>
        <fullName evidence="4">Pectate lyase superfamily protein domain-containing protein</fullName>
    </recommendedName>
</protein>
<name>A0A0K9Q2A7_ZOSMR</name>
<dbReference type="Proteomes" id="UP000036987">
    <property type="component" value="Unassembled WGS sequence"/>
</dbReference>
<accession>A0A0K9Q2A7</accession>
<keyword evidence="3" id="KW-1185">Reference proteome</keyword>
<keyword evidence="1" id="KW-0472">Membrane</keyword>
<evidence type="ECO:0000256" key="1">
    <source>
        <dbReference type="SAM" id="Phobius"/>
    </source>
</evidence>
<dbReference type="SUPFAM" id="SSF51126">
    <property type="entry name" value="Pectin lyase-like"/>
    <property type="match status" value="1"/>
</dbReference>
<dbReference type="Gene3D" id="2.160.20.10">
    <property type="entry name" value="Single-stranded right-handed beta-helix, Pectin lyase-like"/>
    <property type="match status" value="1"/>
</dbReference>
<gene>
    <name evidence="2" type="ORF">ZOSMA_1153G00010</name>
</gene>
<dbReference type="InterPro" id="IPR012334">
    <property type="entry name" value="Pectin_lyas_fold"/>
</dbReference>
<evidence type="ECO:0000313" key="2">
    <source>
        <dbReference type="EMBL" id="KMZ75403.1"/>
    </source>
</evidence>